<dbReference type="EMBL" id="JAPWTJ010000836">
    <property type="protein sequence ID" value="KAJ8975364.1"/>
    <property type="molecule type" value="Genomic_DNA"/>
</dbReference>
<organism evidence="2 3">
    <name type="scientific">Molorchus minor</name>
    <dbReference type="NCBI Taxonomy" id="1323400"/>
    <lineage>
        <taxon>Eukaryota</taxon>
        <taxon>Metazoa</taxon>
        <taxon>Ecdysozoa</taxon>
        <taxon>Arthropoda</taxon>
        <taxon>Hexapoda</taxon>
        <taxon>Insecta</taxon>
        <taxon>Pterygota</taxon>
        <taxon>Neoptera</taxon>
        <taxon>Endopterygota</taxon>
        <taxon>Coleoptera</taxon>
        <taxon>Polyphaga</taxon>
        <taxon>Cucujiformia</taxon>
        <taxon>Chrysomeloidea</taxon>
        <taxon>Cerambycidae</taxon>
        <taxon>Lamiinae</taxon>
        <taxon>Monochamini</taxon>
        <taxon>Molorchus</taxon>
    </lineage>
</organism>
<dbReference type="SUPFAM" id="SSF52540">
    <property type="entry name" value="P-loop containing nucleoside triphosphate hydrolases"/>
    <property type="match status" value="1"/>
</dbReference>
<name>A0ABQ9JB51_9CUCU</name>
<evidence type="ECO:0000313" key="2">
    <source>
        <dbReference type="EMBL" id="KAJ8975364.1"/>
    </source>
</evidence>
<keyword evidence="3" id="KW-1185">Reference proteome</keyword>
<gene>
    <name evidence="2" type="ORF">NQ317_000294</name>
</gene>
<accession>A0ABQ9JB51</accession>
<dbReference type="Proteomes" id="UP001162164">
    <property type="component" value="Unassembled WGS sequence"/>
</dbReference>
<comment type="caution">
    <text evidence="2">The sequence shown here is derived from an EMBL/GenBank/DDBJ whole genome shotgun (WGS) entry which is preliminary data.</text>
</comment>
<protein>
    <submittedName>
        <fullName evidence="2">Uncharacterized protein</fullName>
    </submittedName>
</protein>
<reference evidence="2" key="1">
    <citation type="journal article" date="2023" name="Insect Mol. Biol.">
        <title>Genome sequencing provides insights into the evolution of gene families encoding plant cell wall-degrading enzymes in longhorned beetles.</title>
        <authorList>
            <person name="Shin N.R."/>
            <person name="Okamura Y."/>
            <person name="Kirsch R."/>
            <person name="Pauchet Y."/>
        </authorList>
    </citation>
    <scope>NUCLEOTIDE SEQUENCE</scope>
    <source>
        <strain evidence="2">MMC_N1</strain>
    </source>
</reference>
<dbReference type="Gene3D" id="3.40.50.300">
    <property type="entry name" value="P-loop containing nucleotide triphosphate hydrolases"/>
    <property type="match status" value="1"/>
</dbReference>
<evidence type="ECO:0000313" key="3">
    <source>
        <dbReference type="Proteomes" id="UP001162164"/>
    </source>
</evidence>
<dbReference type="InterPro" id="IPR027417">
    <property type="entry name" value="P-loop_NTPase"/>
</dbReference>
<evidence type="ECO:0000256" key="1">
    <source>
        <dbReference type="SAM" id="MobiDB-lite"/>
    </source>
</evidence>
<feature type="region of interest" description="Disordered" evidence="1">
    <location>
        <begin position="1"/>
        <end position="33"/>
    </location>
</feature>
<dbReference type="Pfam" id="PF03215">
    <property type="entry name" value="Rad17"/>
    <property type="match status" value="1"/>
</dbReference>
<proteinExistence type="predicted"/>
<sequence length="145" mass="15945">MKKTSDRGWKAFDFGCDQKSNSPPTKKTKKVTVAEHSAISTQETGLTGKRKSSFNFINTVAPKSESDLAQSSPMLLISGPTGSAKSTTVNLLCNKLGISISEWVNPMDYDYDVFRSQGQISTFVEFLTESKWSSLLKSQTIKGLH</sequence>
<feature type="compositionally biased region" description="Basic and acidic residues" evidence="1">
    <location>
        <begin position="1"/>
        <end position="10"/>
    </location>
</feature>